<dbReference type="EMBL" id="FUZU01000004">
    <property type="protein sequence ID" value="SKC86059.1"/>
    <property type="molecule type" value="Genomic_DNA"/>
</dbReference>
<dbReference type="Gene3D" id="1.25.40.390">
    <property type="match status" value="1"/>
</dbReference>
<feature type="domain" description="SusD-like N-terminal" evidence="7">
    <location>
        <begin position="99"/>
        <end position="230"/>
    </location>
</feature>
<dbReference type="Pfam" id="PF07980">
    <property type="entry name" value="SusD_RagB"/>
    <property type="match status" value="1"/>
</dbReference>
<dbReference type="Proteomes" id="UP000190961">
    <property type="component" value="Unassembled WGS sequence"/>
</dbReference>
<evidence type="ECO:0000256" key="1">
    <source>
        <dbReference type="ARBA" id="ARBA00004442"/>
    </source>
</evidence>
<dbReference type="AlphaFoldDB" id="A0A1T5MDV1"/>
<dbReference type="OrthoDB" id="5694214at2"/>
<keyword evidence="5" id="KW-0998">Cell outer membrane</keyword>
<evidence type="ECO:0000259" key="7">
    <source>
        <dbReference type="Pfam" id="PF14322"/>
    </source>
</evidence>
<evidence type="ECO:0000313" key="8">
    <source>
        <dbReference type="EMBL" id="SKC86059.1"/>
    </source>
</evidence>
<dbReference type="PROSITE" id="PS51257">
    <property type="entry name" value="PROKAR_LIPOPROTEIN"/>
    <property type="match status" value="1"/>
</dbReference>
<protein>
    <submittedName>
        <fullName evidence="8">SusD family protein</fullName>
    </submittedName>
</protein>
<comment type="subcellular location">
    <subcellularLocation>
        <location evidence="1">Cell outer membrane</location>
    </subcellularLocation>
</comment>
<organism evidence="8 9">
    <name type="scientific">Ohtaekwangia koreensis</name>
    <dbReference type="NCBI Taxonomy" id="688867"/>
    <lineage>
        <taxon>Bacteria</taxon>
        <taxon>Pseudomonadati</taxon>
        <taxon>Bacteroidota</taxon>
        <taxon>Cytophagia</taxon>
        <taxon>Cytophagales</taxon>
        <taxon>Fulvivirgaceae</taxon>
        <taxon>Ohtaekwangia</taxon>
    </lineage>
</organism>
<accession>A0A1T5MDV1</accession>
<sequence length="495" mass="56293">MKNISIALTIILLSILSGCNDFLEREPVSVAVDEKFWTTKSEAESGVNGGYSLLRESLLNIMAYFAYGDLPTEEFASVGGYDYDPVRFYNLELSVPVAETWRPMRHYRDWTNFFRVIDQSNRVIARISSMSDESFTTVTEKNHLIGEGYFLRAFTYFYMSRIWGSVPLILEPYNDPLTASFFVPRSSETDVHAQITADIAMAIELLTTEVRGLKGSRATKATAYALQAHFAAWRGEYQGTIDALDAFEAQGDYSYDSATQTGYLNRFYKGTSQDNVFFIPRLLDNNESSSAWGGAIDGDIGNVTGVWIEGDVRHHIDLRSEPVWSVNASNLSNLYEAKDARLLFGFKYVGTSSATIIKYCNFNLGSESWRARYSYVLNIFRYTELRLLKAEAHAALGNSQAEDILNEVRNSRGLNPWTGTGDIYEEVMDERARELYLEGHRFYDLVRMAKYKGVFKFENMSQPDFSAGKYYWPVDPILFTNNPALKQTEFWSSLL</sequence>
<evidence type="ECO:0000256" key="4">
    <source>
        <dbReference type="ARBA" id="ARBA00023136"/>
    </source>
</evidence>
<evidence type="ECO:0000259" key="6">
    <source>
        <dbReference type="Pfam" id="PF07980"/>
    </source>
</evidence>
<gene>
    <name evidence="8" type="ORF">SAMN05660236_5048</name>
</gene>
<dbReference type="Pfam" id="PF14322">
    <property type="entry name" value="SusD-like_3"/>
    <property type="match status" value="1"/>
</dbReference>
<feature type="domain" description="RagB/SusD" evidence="6">
    <location>
        <begin position="368"/>
        <end position="491"/>
    </location>
</feature>
<evidence type="ECO:0000256" key="5">
    <source>
        <dbReference type="ARBA" id="ARBA00023237"/>
    </source>
</evidence>
<dbReference type="InterPro" id="IPR011990">
    <property type="entry name" value="TPR-like_helical_dom_sf"/>
</dbReference>
<dbReference type="CDD" id="cd08977">
    <property type="entry name" value="SusD"/>
    <property type="match status" value="1"/>
</dbReference>
<evidence type="ECO:0000256" key="2">
    <source>
        <dbReference type="ARBA" id="ARBA00006275"/>
    </source>
</evidence>
<proteinExistence type="inferred from homology"/>
<name>A0A1T5MDV1_9BACT</name>
<dbReference type="GO" id="GO:0009279">
    <property type="term" value="C:cell outer membrane"/>
    <property type="evidence" value="ECO:0007669"/>
    <property type="project" value="UniProtKB-SubCell"/>
</dbReference>
<keyword evidence="4" id="KW-0472">Membrane</keyword>
<comment type="similarity">
    <text evidence="2">Belongs to the SusD family.</text>
</comment>
<dbReference type="InterPro" id="IPR012944">
    <property type="entry name" value="SusD_RagB_dom"/>
</dbReference>
<dbReference type="SUPFAM" id="SSF48452">
    <property type="entry name" value="TPR-like"/>
    <property type="match status" value="1"/>
</dbReference>
<dbReference type="InterPro" id="IPR033985">
    <property type="entry name" value="SusD-like_N"/>
</dbReference>
<evidence type="ECO:0000256" key="3">
    <source>
        <dbReference type="ARBA" id="ARBA00022729"/>
    </source>
</evidence>
<dbReference type="STRING" id="688867.SAMN05660236_5048"/>
<keyword evidence="3" id="KW-0732">Signal</keyword>
<keyword evidence="9" id="KW-1185">Reference proteome</keyword>
<reference evidence="8 9" key="1">
    <citation type="submission" date="2017-02" db="EMBL/GenBank/DDBJ databases">
        <authorList>
            <person name="Peterson S.W."/>
        </authorList>
    </citation>
    <scope>NUCLEOTIDE SEQUENCE [LARGE SCALE GENOMIC DNA]</scope>
    <source>
        <strain evidence="8 9">DSM 25262</strain>
    </source>
</reference>
<dbReference type="RefSeq" id="WP_079689553.1">
    <property type="nucleotide sequence ID" value="NZ_FUZU01000004.1"/>
</dbReference>
<evidence type="ECO:0000313" key="9">
    <source>
        <dbReference type="Proteomes" id="UP000190961"/>
    </source>
</evidence>